<dbReference type="AlphaFoldDB" id="A0A1X7GW86"/>
<keyword evidence="1" id="KW-0472">Membrane</keyword>
<dbReference type="PANTHER" id="PTHR33121">
    <property type="entry name" value="CYCLIC DI-GMP PHOSPHODIESTERASE PDEF"/>
    <property type="match status" value="1"/>
</dbReference>
<feature type="transmembrane region" description="Helical" evidence="1">
    <location>
        <begin position="333"/>
        <end position="353"/>
    </location>
</feature>
<dbReference type="InterPro" id="IPR035919">
    <property type="entry name" value="EAL_sf"/>
</dbReference>
<dbReference type="CDD" id="cd01948">
    <property type="entry name" value="EAL"/>
    <property type="match status" value="1"/>
</dbReference>
<dbReference type="RefSeq" id="WP_085218907.1">
    <property type="nucleotide sequence ID" value="NZ_LT840185.1"/>
</dbReference>
<dbReference type="InterPro" id="IPR050706">
    <property type="entry name" value="Cyclic-di-GMP_PDE-like"/>
</dbReference>
<dbReference type="Gene3D" id="3.20.20.450">
    <property type="entry name" value="EAL domain"/>
    <property type="match status" value="1"/>
</dbReference>
<dbReference type="Pfam" id="PF00563">
    <property type="entry name" value="EAL"/>
    <property type="match status" value="1"/>
</dbReference>
<keyword evidence="1" id="KW-0812">Transmembrane</keyword>
<dbReference type="PANTHER" id="PTHR33121:SF70">
    <property type="entry name" value="SIGNALING PROTEIN YKOW"/>
    <property type="match status" value="1"/>
</dbReference>
<name>A0A1X7GW86_9SPHN</name>
<evidence type="ECO:0000313" key="3">
    <source>
        <dbReference type="EMBL" id="SMF75174.1"/>
    </source>
</evidence>
<organism evidence="3 4">
    <name type="scientific">Allosphingosinicella indica</name>
    <dbReference type="NCBI Taxonomy" id="941907"/>
    <lineage>
        <taxon>Bacteria</taxon>
        <taxon>Pseudomonadati</taxon>
        <taxon>Pseudomonadota</taxon>
        <taxon>Alphaproteobacteria</taxon>
        <taxon>Sphingomonadales</taxon>
        <taxon>Sphingomonadaceae</taxon>
        <taxon>Allosphingosinicella</taxon>
    </lineage>
</organism>
<dbReference type="InterPro" id="IPR001633">
    <property type="entry name" value="EAL_dom"/>
</dbReference>
<feature type="transmembrane region" description="Helical" evidence="1">
    <location>
        <begin position="280"/>
        <end position="297"/>
    </location>
</feature>
<evidence type="ECO:0000313" key="4">
    <source>
        <dbReference type="Proteomes" id="UP000192934"/>
    </source>
</evidence>
<dbReference type="GO" id="GO:0071111">
    <property type="term" value="F:cyclic-guanylate-specific phosphodiesterase activity"/>
    <property type="evidence" value="ECO:0007669"/>
    <property type="project" value="InterPro"/>
</dbReference>
<keyword evidence="4" id="KW-1185">Reference proteome</keyword>
<reference evidence="4" key="1">
    <citation type="submission" date="2017-04" db="EMBL/GenBank/DDBJ databases">
        <authorList>
            <person name="Varghese N."/>
            <person name="Submissions S."/>
        </authorList>
    </citation>
    <scope>NUCLEOTIDE SEQUENCE [LARGE SCALE GENOMIC DNA]</scope>
    <source>
        <strain evidence="4">Dd16</strain>
    </source>
</reference>
<dbReference type="OrthoDB" id="7462471at2"/>
<dbReference type="Pfam" id="PF05226">
    <property type="entry name" value="CHASE2"/>
    <property type="match status" value="1"/>
</dbReference>
<accession>A0A1X7GW86</accession>
<keyword evidence="1" id="KW-1133">Transmembrane helix</keyword>
<sequence>MPLDLTHIGPALLGWRKRILIGGALVAGGLTLAADAGGAVDRLLQLGRSEIRSHAASGDVHIVEIDARSIQAIARWPWPRSVHAEVVDRLRAAKARSIAFDVDFSATSTPAEDAKFAAALERADGSVVLPTFRQYAGAGSTDFVESLPAPQFGDHAFLAAVNVVPDRDGQVRSMPLGVPTAGVPRPSLASMVAERAAEVGRFFEVDYAIEPDSIPRHSVIDLIEGRVPEESIAGKRIVIGATAVEMGDRYAVPRHGVIPGVVIQAMGAETLMQGPVPMRIGPLAPLLLALALVALALKSGRRAIRITGLGLGTAIILALPLVTEAVWAVSMPIAPALAALGAASLLGLLLIALEGHQRRVLTDEATGLPNLAALGVDHPNGDRNVVVARIDRFAAIAAGLGAEATAILVNRVADRLRFGHSGCTIYRTDDATLAWTEQPGDEHSFEDRSEALATVMRAPIDCGRLVDVSLTFGLATVGAGAKQRVAHAVLAAQHAAQRGVRWERYNPADSDETNWHLSLLGELDAAMATGQLWNAYQPKLDLASGRVIGAEALVRWLHPVRGPIAPDSFIPLVESAGRARDLTIHVLGQALEDARGWEEAGHRLSVAVNVSATLLADHEFIEVVRQALVTSPIPTDRITIEVTESAAMASPERAIAALESWRSLGIAISIDDYGTGQSSLGYLQKLPARELKIDRSFVQTVATDQRNAIMVRSTIALAHELGMKVVAEGIEDEACLQALAAMGCDTGQGYHIAKPMPANAMREYLTERPEAVAA</sequence>
<dbReference type="SUPFAM" id="SSF141868">
    <property type="entry name" value="EAL domain-like"/>
    <property type="match status" value="1"/>
</dbReference>
<feature type="transmembrane region" description="Helical" evidence="1">
    <location>
        <begin position="309"/>
        <end position="327"/>
    </location>
</feature>
<gene>
    <name evidence="3" type="ORF">SAMN06295910_2316</name>
</gene>
<feature type="domain" description="EAL" evidence="2">
    <location>
        <begin position="516"/>
        <end position="769"/>
    </location>
</feature>
<dbReference type="Proteomes" id="UP000192934">
    <property type="component" value="Chromosome I"/>
</dbReference>
<proteinExistence type="predicted"/>
<evidence type="ECO:0000259" key="2">
    <source>
        <dbReference type="PROSITE" id="PS50883"/>
    </source>
</evidence>
<protein>
    <submittedName>
        <fullName evidence="3">EAL domain, c-di-GMP-specific phosphodiesterase class I (Or its enzymatically inactive variant)</fullName>
    </submittedName>
</protein>
<dbReference type="SMART" id="SM01080">
    <property type="entry name" value="CHASE2"/>
    <property type="match status" value="1"/>
</dbReference>
<dbReference type="InterPro" id="IPR043128">
    <property type="entry name" value="Rev_trsase/Diguanyl_cyclase"/>
</dbReference>
<evidence type="ECO:0000256" key="1">
    <source>
        <dbReference type="SAM" id="Phobius"/>
    </source>
</evidence>
<dbReference type="Gene3D" id="3.30.70.270">
    <property type="match status" value="1"/>
</dbReference>
<dbReference type="InterPro" id="IPR007890">
    <property type="entry name" value="CHASE2"/>
</dbReference>
<dbReference type="PROSITE" id="PS50883">
    <property type="entry name" value="EAL"/>
    <property type="match status" value="1"/>
</dbReference>
<dbReference type="SMART" id="SM00052">
    <property type="entry name" value="EAL"/>
    <property type="match status" value="1"/>
</dbReference>
<dbReference type="EMBL" id="LT840185">
    <property type="protein sequence ID" value="SMF75174.1"/>
    <property type="molecule type" value="Genomic_DNA"/>
</dbReference>
<dbReference type="STRING" id="941907.SAMN06295910_2316"/>